<evidence type="ECO:0000313" key="1">
    <source>
        <dbReference type="EMBL" id="KAG7358094.1"/>
    </source>
</evidence>
<sequence length="155" mass="17175">MQIRSDNLHPGDCISVDQYVSSVPGRLPHTAGKESSKDKYHGGTIFVDHATSFLFLVNQVSLRAGETINSKVAFERFAHSCGHRLQSFRADNMPFDSAEFKADLVAKNQTISLSGVGAHHQNGVAERSIQTVTEWARAMLLHHALHWPEQAQLDL</sequence>
<organism evidence="1 2">
    <name type="scientific">Nitzschia inconspicua</name>
    <dbReference type="NCBI Taxonomy" id="303405"/>
    <lineage>
        <taxon>Eukaryota</taxon>
        <taxon>Sar</taxon>
        <taxon>Stramenopiles</taxon>
        <taxon>Ochrophyta</taxon>
        <taxon>Bacillariophyta</taxon>
        <taxon>Bacillariophyceae</taxon>
        <taxon>Bacillariophycidae</taxon>
        <taxon>Bacillariales</taxon>
        <taxon>Bacillariaceae</taxon>
        <taxon>Nitzschia</taxon>
    </lineage>
</organism>
<keyword evidence="2" id="KW-1185">Reference proteome</keyword>
<gene>
    <name evidence="1" type="ORF">IV203_014681</name>
</gene>
<evidence type="ECO:0000313" key="2">
    <source>
        <dbReference type="Proteomes" id="UP000693970"/>
    </source>
</evidence>
<evidence type="ECO:0008006" key="3">
    <source>
        <dbReference type="Google" id="ProtNLM"/>
    </source>
</evidence>
<dbReference type="Proteomes" id="UP000693970">
    <property type="component" value="Unassembled WGS sequence"/>
</dbReference>
<comment type="caution">
    <text evidence="1">The sequence shown here is derived from an EMBL/GenBank/DDBJ whole genome shotgun (WGS) entry which is preliminary data.</text>
</comment>
<dbReference type="AlphaFoldDB" id="A0A9K3PUX8"/>
<reference evidence="1" key="2">
    <citation type="submission" date="2021-04" db="EMBL/GenBank/DDBJ databases">
        <authorList>
            <person name="Podell S."/>
        </authorList>
    </citation>
    <scope>NUCLEOTIDE SEQUENCE</scope>
    <source>
        <strain evidence="1">Hildebrandi</strain>
    </source>
</reference>
<dbReference type="EMBL" id="JAGRRH010000014">
    <property type="protein sequence ID" value="KAG7358094.1"/>
    <property type="molecule type" value="Genomic_DNA"/>
</dbReference>
<reference evidence="1" key="1">
    <citation type="journal article" date="2021" name="Sci. Rep.">
        <title>Diploid genomic architecture of Nitzschia inconspicua, an elite biomass production diatom.</title>
        <authorList>
            <person name="Oliver A."/>
            <person name="Podell S."/>
            <person name="Pinowska A."/>
            <person name="Traller J.C."/>
            <person name="Smith S.R."/>
            <person name="McClure R."/>
            <person name="Beliaev A."/>
            <person name="Bohutskyi P."/>
            <person name="Hill E.A."/>
            <person name="Rabines A."/>
            <person name="Zheng H."/>
            <person name="Allen L.Z."/>
            <person name="Kuo A."/>
            <person name="Grigoriev I.V."/>
            <person name="Allen A.E."/>
            <person name="Hazlebeck D."/>
            <person name="Allen E.E."/>
        </authorList>
    </citation>
    <scope>NUCLEOTIDE SEQUENCE</scope>
    <source>
        <strain evidence="1">Hildebrandi</strain>
    </source>
</reference>
<name>A0A9K3PUX8_9STRA</name>
<protein>
    <recommendedName>
        <fullName evidence="3">Integrase catalytic domain-containing protein</fullName>
    </recommendedName>
</protein>
<accession>A0A9K3PUX8</accession>
<proteinExistence type="predicted"/>